<name>A0A433JL16_9GAMM</name>
<proteinExistence type="predicted"/>
<keyword evidence="3" id="KW-1185">Reference proteome</keyword>
<dbReference type="RefSeq" id="WP_127111112.1">
    <property type="nucleotide sequence ID" value="NZ_RZGR01000006.1"/>
</dbReference>
<feature type="region of interest" description="Disordered" evidence="1">
    <location>
        <begin position="205"/>
        <end position="228"/>
    </location>
</feature>
<feature type="compositionally biased region" description="Polar residues" evidence="1">
    <location>
        <begin position="218"/>
        <end position="228"/>
    </location>
</feature>
<evidence type="ECO:0000256" key="1">
    <source>
        <dbReference type="SAM" id="MobiDB-lite"/>
    </source>
</evidence>
<sequence>MSKAISIERKVELLKLACQDYKAHLEASIEKLAKELPADVLAAYKEKKEKDQNKYPSLTAALLGGPFSNGHSIYWANTPTTKKYGITGEDANAKKVQEKHPALYEGLRKYRIVTEMEQALNSSKGAEEKINEMLALRSKRYGSGETYADILKKHRGLPAEDRFLETILNIVTLGIYSKVTKGTFAFWKSHGQAMLEQVQEIGDKPVEKTAAKDEQVIRESSPTPTIKH</sequence>
<organism evidence="2 3">
    <name type="scientific">Legionella septentrionalis</name>
    <dbReference type="NCBI Taxonomy" id="2498109"/>
    <lineage>
        <taxon>Bacteria</taxon>
        <taxon>Pseudomonadati</taxon>
        <taxon>Pseudomonadota</taxon>
        <taxon>Gammaproteobacteria</taxon>
        <taxon>Legionellales</taxon>
        <taxon>Legionellaceae</taxon>
        <taxon>Legionella</taxon>
    </lineage>
</organism>
<dbReference type="AlphaFoldDB" id="A0A433JL16"/>
<gene>
    <name evidence="2" type="ORF">EKM59_03110</name>
</gene>
<accession>A0A433JL16</accession>
<evidence type="ECO:0000313" key="3">
    <source>
        <dbReference type="Proteomes" id="UP000288012"/>
    </source>
</evidence>
<evidence type="ECO:0000313" key="2">
    <source>
        <dbReference type="EMBL" id="RUQ89761.1"/>
    </source>
</evidence>
<feature type="compositionally biased region" description="Basic and acidic residues" evidence="1">
    <location>
        <begin position="205"/>
        <end position="217"/>
    </location>
</feature>
<reference evidence="2 3" key="1">
    <citation type="submission" date="2018-12" db="EMBL/GenBank/DDBJ databases">
        <title>Legionella sp,whole genome shotgun sequence.</title>
        <authorList>
            <person name="Wu H."/>
        </authorList>
    </citation>
    <scope>NUCLEOTIDE SEQUENCE [LARGE SCALE GENOMIC DNA]</scope>
    <source>
        <strain evidence="3">km714</strain>
    </source>
</reference>
<protein>
    <submittedName>
        <fullName evidence="2">Uncharacterized protein</fullName>
    </submittedName>
</protein>
<comment type="caution">
    <text evidence="2">The sequence shown here is derived from an EMBL/GenBank/DDBJ whole genome shotgun (WGS) entry which is preliminary data.</text>
</comment>
<dbReference type="Proteomes" id="UP000288012">
    <property type="component" value="Unassembled WGS sequence"/>
</dbReference>
<dbReference type="EMBL" id="RZGR01000006">
    <property type="protein sequence ID" value="RUQ89761.1"/>
    <property type="molecule type" value="Genomic_DNA"/>
</dbReference>